<dbReference type="Proteomes" id="UP000251714">
    <property type="component" value="Unassembled WGS sequence"/>
</dbReference>
<dbReference type="PRINTS" id="PR00111">
    <property type="entry name" value="ABHYDROLASE"/>
</dbReference>
<reference evidence="2 3" key="1">
    <citation type="submission" date="2017-12" db="EMBL/GenBank/DDBJ databases">
        <title>Genome sequence of the mycotoxigenic crop pathogen Fusarium proliferatum, strain ITEM 2341 from Date Palm.</title>
        <authorList>
            <person name="Almiman B.F."/>
            <person name="Shittu T.A."/>
            <person name="Muthumeenakshi S."/>
            <person name="Baroncelli R."/>
            <person name="Sreenivasaprasada S."/>
        </authorList>
    </citation>
    <scope>NUCLEOTIDE SEQUENCE [LARGE SCALE GENOMIC DNA]</scope>
    <source>
        <strain evidence="2 3">ITEM 2341</strain>
    </source>
</reference>
<protein>
    <recommendedName>
        <fullName evidence="1">AB hydrolase-1 domain-containing protein</fullName>
    </recommendedName>
</protein>
<dbReference type="SUPFAM" id="SSF53474">
    <property type="entry name" value="alpha/beta-Hydrolases"/>
    <property type="match status" value="1"/>
</dbReference>
<accession>A0A365MP34</accession>
<evidence type="ECO:0000313" key="3">
    <source>
        <dbReference type="Proteomes" id="UP000251714"/>
    </source>
</evidence>
<gene>
    <name evidence="2" type="ORF">FPRO05_06151</name>
</gene>
<dbReference type="PANTHER" id="PTHR46438">
    <property type="entry name" value="ALPHA/BETA-HYDROLASES SUPERFAMILY PROTEIN"/>
    <property type="match status" value="1"/>
</dbReference>
<proteinExistence type="predicted"/>
<feature type="domain" description="AB hydrolase-1" evidence="1">
    <location>
        <begin position="58"/>
        <end position="303"/>
    </location>
</feature>
<dbReference type="Gene3D" id="3.40.50.1820">
    <property type="entry name" value="alpha/beta hydrolase"/>
    <property type="match status" value="1"/>
</dbReference>
<dbReference type="InterPro" id="IPR000073">
    <property type="entry name" value="AB_hydrolase_1"/>
</dbReference>
<dbReference type="Pfam" id="PF12697">
    <property type="entry name" value="Abhydrolase_6"/>
    <property type="match status" value="1"/>
</dbReference>
<evidence type="ECO:0000259" key="1">
    <source>
        <dbReference type="Pfam" id="PF12697"/>
    </source>
</evidence>
<name>A0A365MP34_GIBIN</name>
<dbReference type="EMBL" id="PKMI01000072">
    <property type="protein sequence ID" value="RBA10215.1"/>
    <property type="molecule type" value="Genomic_DNA"/>
</dbReference>
<sequence length="320" mass="35734">MASHSTYDSNTAWRLIQDFLPRRLHFTKEHSPTEETWETRGHKLHIDRWVNPAAKAIIILHHGIGTNGREMSMILGVPLHMAGFEVVAVDMPGYGMTKCAPGTHSYSDWVDIGCDFLEREQMPRGLPVFLYGLSAGGFLSMQIAGKMKVGGRKPPSGMIAMCFIDIRDQAVSDMSARNLLCSRVGFPAAHLMNWIGMGWFRMPFSWVAKMTTLANDPKCLKICLQDDTSAAASVSMKFLSSLASYTPAQDWEEFNACPILLTFPMKDRWVTLDQSKGFLGRAAKAEWEVVELENAGHYPLEDPGLQQMADGIIRFVNAKM</sequence>
<dbReference type="PANTHER" id="PTHR46438:SF11">
    <property type="entry name" value="LIPASE-RELATED"/>
    <property type="match status" value="1"/>
</dbReference>
<comment type="caution">
    <text evidence="2">The sequence shown here is derived from an EMBL/GenBank/DDBJ whole genome shotgun (WGS) entry which is preliminary data.</text>
</comment>
<organism evidence="2 3">
    <name type="scientific">Gibberella intermedia</name>
    <name type="common">Bulb rot disease fungus</name>
    <name type="synonym">Fusarium proliferatum</name>
    <dbReference type="NCBI Taxonomy" id="948311"/>
    <lineage>
        <taxon>Eukaryota</taxon>
        <taxon>Fungi</taxon>
        <taxon>Dikarya</taxon>
        <taxon>Ascomycota</taxon>
        <taxon>Pezizomycotina</taxon>
        <taxon>Sordariomycetes</taxon>
        <taxon>Hypocreomycetidae</taxon>
        <taxon>Hypocreales</taxon>
        <taxon>Nectriaceae</taxon>
        <taxon>Fusarium</taxon>
        <taxon>Fusarium fujikuroi species complex</taxon>
    </lineage>
</organism>
<dbReference type="InterPro" id="IPR029058">
    <property type="entry name" value="AB_hydrolase_fold"/>
</dbReference>
<dbReference type="AlphaFoldDB" id="A0A365MP34"/>
<evidence type="ECO:0000313" key="2">
    <source>
        <dbReference type="EMBL" id="RBA10215.1"/>
    </source>
</evidence>